<dbReference type="InterPro" id="IPR021834">
    <property type="entry name" value="DUF3426"/>
</dbReference>
<sequence length="444" mass="48416">MSELQVTQCPYCKTHFRLSQEQLSAAAGNVRCGACLKVFNALDNSDTKAPATSTPAERHNAAGELLIHDDLELDDLDLEALGLDESIVEEVNPPLSASREPEQSRATMGTQQPQAPEQREPEQQISPIVPDQSPLPEHDTTVGEPHSSDDSGLDLHDDFLAIAPAPALQAQKTSPPPAEPESQTHKAAQDTTPAKARLLPLQDETVPGGIFMRGKPAGTPVEKDDQATLETGLSAEPAPAEPSDTEEQHQSKSSKTRSEPSLDGNLTLPELEDEPLLLDEVGYPPRRRQSWIWTPLCLLAVVALVAQAVTYNFDAWARDARLRPMLESICLLAGCELPVRVDISLVRSSNLLVRPHPEFPNAVAIDVIIYNRADYPQPFPVVRMTFSDNRGDSVSEKRFRPEEYLGGELAGRNLMPPQTPIHIALSMVAPGPKATSYNLDFLSP</sequence>
<protein>
    <submittedName>
        <fullName evidence="4">DUF3426 domain-containing protein</fullName>
    </submittedName>
</protein>
<evidence type="ECO:0000259" key="3">
    <source>
        <dbReference type="Pfam" id="PF13719"/>
    </source>
</evidence>
<keyword evidence="5" id="KW-1185">Reference proteome</keyword>
<keyword evidence="2" id="KW-1133">Transmembrane helix</keyword>
<keyword evidence="2" id="KW-0472">Membrane</keyword>
<gene>
    <name evidence="4" type="ORF">EF096_00610</name>
</gene>
<feature type="domain" description="Zinc finger/thioredoxin putative" evidence="3">
    <location>
        <begin position="7"/>
        <end position="41"/>
    </location>
</feature>
<evidence type="ECO:0000313" key="5">
    <source>
        <dbReference type="Proteomes" id="UP000275199"/>
    </source>
</evidence>
<feature type="compositionally biased region" description="Basic and acidic residues" evidence="1">
    <location>
        <begin position="246"/>
        <end position="260"/>
    </location>
</feature>
<accession>A0ABX9XPJ5</accession>
<comment type="caution">
    <text evidence="4">The sequence shown here is derived from an EMBL/GenBank/DDBJ whole genome shotgun (WGS) entry which is preliminary data.</text>
</comment>
<keyword evidence="2" id="KW-0812">Transmembrane</keyword>
<organism evidence="4 5">
    <name type="scientific">Pseudomonas neustonica</name>
    <dbReference type="NCBI Taxonomy" id="2487346"/>
    <lineage>
        <taxon>Bacteria</taxon>
        <taxon>Pseudomonadati</taxon>
        <taxon>Pseudomonadota</taxon>
        <taxon>Gammaproteobacteria</taxon>
        <taxon>Pseudomonadales</taxon>
        <taxon>Pseudomonadaceae</taxon>
        <taxon>Pseudomonas</taxon>
    </lineage>
</organism>
<dbReference type="InterPro" id="IPR011723">
    <property type="entry name" value="Znf/thioredoxin_put"/>
</dbReference>
<dbReference type="NCBIfam" id="TIGR02098">
    <property type="entry name" value="MJ0042_CXXC"/>
    <property type="match status" value="1"/>
</dbReference>
<dbReference type="EMBL" id="RKKU01000001">
    <property type="protein sequence ID" value="ROZ88234.1"/>
    <property type="molecule type" value="Genomic_DNA"/>
</dbReference>
<dbReference type="Pfam" id="PF13719">
    <property type="entry name" value="Zn_ribbon_5"/>
    <property type="match status" value="1"/>
</dbReference>
<dbReference type="RefSeq" id="WP_123887666.1">
    <property type="nucleotide sequence ID" value="NZ_JBPYCX010000001.1"/>
</dbReference>
<feature type="region of interest" description="Disordered" evidence="1">
    <location>
        <begin position="87"/>
        <end position="155"/>
    </location>
</feature>
<evidence type="ECO:0000256" key="2">
    <source>
        <dbReference type="SAM" id="Phobius"/>
    </source>
</evidence>
<feature type="transmembrane region" description="Helical" evidence="2">
    <location>
        <begin position="291"/>
        <end position="313"/>
    </location>
</feature>
<dbReference type="Pfam" id="PF11906">
    <property type="entry name" value="DUF3426"/>
    <property type="match status" value="1"/>
</dbReference>
<reference evidence="4 5" key="1">
    <citation type="submission" date="2018-11" db="EMBL/GenBank/DDBJ databases">
        <authorList>
            <person name="Jang G.I."/>
            <person name="Hwang C.Y."/>
        </authorList>
    </citation>
    <scope>NUCLEOTIDE SEQUENCE [LARGE SCALE GENOMIC DNA]</scope>
    <source>
        <strain evidence="4 5">SSM26</strain>
    </source>
</reference>
<evidence type="ECO:0000313" key="4">
    <source>
        <dbReference type="EMBL" id="ROZ88234.1"/>
    </source>
</evidence>
<evidence type="ECO:0000256" key="1">
    <source>
        <dbReference type="SAM" id="MobiDB-lite"/>
    </source>
</evidence>
<proteinExistence type="predicted"/>
<feature type="region of interest" description="Disordered" evidence="1">
    <location>
        <begin position="168"/>
        <end position="271"/>
    </location>
</feature>
<feature type="compositionally biased region" description="Basic and acidic residues" evidence="1">
    <location>
        <begin position="136"/>
        <end position="155"/>
    </location>
</feature>
<dbReference type="Proteomes" id="UP000275199">
    <property type="component" value="Unassembled WGS sequence"/>
</dbReference>
<name>A0ABX9XPJ5_9PSED</name>